<gene>
    <name evidence="2" type="ORF">HMH06_09845</name>
</gene>
<name>A0ABX1WN53_9FLAO</name>
<evidence type="ECO:0000313" key="2">
    <source>
        <dbReference type="EMBL" id="NOJ76128.1"/>
    </source>
</evidence>
<dbReference type="Proteomes" id="UP000580344">
    <property type="component" value="Unassembled WGS sequence"/>
</dbReference>
<evidence type="ECO:0000313" key="3">
    <source>
        <dbReference type="Proteomes" id="UP000580344"/>
    </source>
</evidence>
<comment type="caution">
    <text evidence="2">The sequence shown here is derived from an EMBL/GenBank/DDBJ whole genome shotgun (WGS) entry which is preliminary data.</text>
</comment>
<proteinExistence type="predicted"/>
<sequence>MNTNDPIEDLFRSKSNETVGEKPRDLVWKRIEFGLQNEEKKKKPIREFISSVWFSAAVFALIAIPYFVLFIENINSENRKKSLQVVQTNVLVIEQSSIEEEITIVDSKDKIVEESIEIVKNNKARKQPTYKIIEEKTVGTIANENYLQDYSLVSAPTIEAPLSAPQAMETRSQVLDSIENQGQFAKANLNKISKDSIISDRFGGKVSGVVAANGVKRQITKQKDTSEVMKMTVVAEDRISNTSLETASLLEVFPKKSKVNKSTIIYKPLKFTVKSDILRTNFKLLNVSTSSKLVFESSTNSVMITFQKVKDKITLTTNQPKMDAVLLGILEKNKKEIFEYYSKPK</sequence>
<reference evidence="2 3" key="1">
    <citation type="submission" date="2020-05" db="EMBL/GenBank/DDBJ databases">
        <title>Tigecycline resistant gene in Empedobacter stercoris.</title>
        <authorList>
            <person name="Chen Y."/>
            <person name="Cheng Y."/>
            <person name="Zhou K."/>
        </authorList>
    </citation>
    <scope>NUCLEOTIDE SEQUENCE [LARGE SCALE GENOMIC DNA]</scope>
    <source>
        <strain evidence="2 3">ES202</strain>
    </source>
</reference>
<protein>
    <submittedName>
        <fullName evidence="2">Uncharacterized protein</fullName>
    </submittedName>
</protein>
<organism evidence="2 3">
    <name type="scientific">Empedobacter stercoris</name>
    <dbReference type="NCBI Taxonomy" id="1628248"/>
    <lineage>
        <taxon>Bacteria</taxon>
        <taxon>Pseudomonadati</taxon>
        <taxon>Bacteroidota</taxon>
        <taxon>Flavobacteriia</taxon>
        <taxon>Flavobacteriales</taxon>
        <taxon>Weeksellaceae</taxon>
        <taxon>Empedobacter</taxon>
    </lineage>
</organism>
<keyword evidence="3" id="KW-1185">Reference proteome</keyword>
<evidence type="ECO:0000256" key="1">
    <source>
        <dbReference type="SAM" id="Phobius"/>
    </source>
</evidence>
<keyword evidence="1" id="KW-1133">Transmembrane helix</keyword>
<keyword evidence="1" id="KW-0472">Membrane</keyword>
<keyword evidence="1" id="KW-0812">Transmembrane</keyword>
<accession>A0ABX1WN53</accession>
<dbReference type="EMBL" id="JABFOQ010000023">
    <property type="protein sequence ID" value="NOJ76128.1"/>
    <property type="molecule type" value="Genomic_DNA"/>
</dbReference>
<dbReference type="RefSeq" id="WP_171623422.1">
    <property type="nucleotide sequence ID" value="NZ_JABFOQ010000023.1"/>
</dbReference>
<feature type="transmembrane region" description="Helical" evidence="1">
    <location>
        <begin position="48"/>
        <end position="71"/>
    </location>
</feature>